<dbReference type="PANTHER" id="PTHR43022">
    <property type="entry name" value="PROTEIN SMF"/>
    <property type="match status" value="1"/>
</dbReference>
<dbReference type="EMBL" id="BMOE01000014">
    <property type="protein sequence ID" value="GGJ85747.1"/>
    <property type="molecule type" value="Genomic_DNA"/>
</dbReference>
<dbReference type="InterPro" id="IPR003488">
    <property type="entry name" value="DprA"/>
</dbReference>
<dbReference type="Gene3D" id="1.10.10.10">
    <property type="entry name" value="Winged helix-like DNA-binding domain superfamily/Winged helix DNA-binding domain"/>
    <property type="match status" value="1"/>
</dbReference>
<keyword evidence="5" id="KW-1185">Reference proteome</keyword>
<evidence type="ECO:0000259" key="2">
    <source>
        <dbReference type="Pfam" id="PF02481"/>
    </source>
</evidence>
<dbReference type="SUPFAM" id="SSF47781">
    <property type="entry name" value="RuvA domain 2-like"/>
    <property type="match status" value="1"/>
</dbReference>
<evidence type="ECO:0000259" key="3">
    <source>
        <dbReference type="Pfam" id="PF17782"/>
    </source>
</evidence>
<dbReference type="GO" id="GO:0003677">
    <property type="term" value="F:DNA binding"/>
    <property type="evidence" value="ECO:0007669"/>
    <property type="project" value="UniProtKB-KW"/>
</dbReference>
<dbReference type="InterPro" id="IPR041614">
    <property type="entry name" value="DprA_WH"/>
</dbReference>
<dbReference type="Proteomes" id="UP000635726">
    <property type="component" value="Unassembled WGS sequence"/>
</dbReference>
<dbReference type="GO" id="GO:0009294">
    <property type="term" value="P:DNA-mediated transformation"/>
    <property type="evidence" value="ECO:0007669"/>
    <property type="project" value="InterPro"/>
</dbReference>
<dbReference type="PANTHER" id="PTHR43022:SF1">
    <property type="entry name" value="PROTEIN SMF"/>
    <property type="match status" value="1"/>
</dbReference>
<dbReference type="InterPro" id="IPR010994">
    <property type="entry name" value="RuvA_2-like"/>
</dbReference>
<reference evidence="4" key="1">
    <citation type="journal article" date="2014" name="Int. J. Syst. Evol. Microbiol.">
        <title>Complete genome sequence of Corynebacterium casei LMG S-19264T (=DSM 44701T), isolated from a smear-ripened cheese.</title>
        <authorList>
            <consortium name="US DOE Joint Genome Institute (JGI-PGF)"/>
            <person name="Walter F."/>
            <person name="Albersmeier A."/>
            <person name="Kalinowski J."/>
            <person name="Ruckert C."/>
        </authorList>
    </citation>
    <scope>NUCLEOTIDE SEQUENCE</scope>
    <source>
        <strain evidence="4">JCM 14371</strain>
    </source>
</reference>
<dbReference type="InterPro" id="IPR036388">
    <property type="entry name" value="WH-like_DNA-bd_sf"/>
</dbReference>
<organism evidence="4 5">
    <name type="scientific">Deinococcus aquiradiocola</name>
    <dbReference type="NCBI Taxonomy" id="393059"/>
    <lineage>
        <taxon>Bacteria</taxon>
        <taxon>Thermotogati</taxon>
        <taxon>Deinococcota</taxon>
        <taxon>Deinococci</taxon>
        <taxon>Deinococcales</taxon>
        <taxon>Deinococcaceae</taxon>
        <taxon>Deinococcus</taxon>
    </lineage>
</organism>
<dbReference type="Gene3D" id="3.40.50.450">
    <property type="match status" value="1"/>
</dbReference>
<protein>
    <submittedName>
        <fullName evidence="4">DNA-binding protein</fullName>
    </submittedName>
</protein>
<dbReference type="AlphaFoldDB" id="A0A917PNA9"/>
<dbReference type="RefSeq" id="WP_188964313.1">
    <property type="nucleotide sequence ID" value="NZ_BMOE01000014.1"/>
</dbReference>
<keyword evidence="4" id="KW-0238">DNA-binding</keyword>
<evidence type="ECO:0000256" key="1">
    <source>
        <dbReference type="ARBA" id="ARBA00006525"/>
    </source>
</evidence>
<dbReference type="InterPro" id="IPR057666">
    <property type="entry name" value="DrpA_SLOG"/>
</dbReference>
<dbReference type="Pfam" id="PF17782">
    <property type="entry name" value="WHD_DprA"/>
    <property type="match status" value="1"/>
</dbReference>
<evidence type="ECO:0000313" key="5">
    <source>
        <dbReference type="Proteomes" id="UP000635726"/>
    </source>
</evidence>
<dbReference type="SUPFAM" id="SSF102405">
    <property type="entry name" value="MCP/YpsA-like"/>
    <property type="match status" value="1"/>
</dbReference>
<accession>A0A917PNA9</accession>
<evidence type="ECO:0000313" key="4">
    <source>
        <dbReference type="EMBL" id="GGJ85747.1"/>
    </source>
</evidence>
<proteinExistence type="inferred from homology"/>
<comment type="caution">
    <text evidence="4">The sequence shown here is derived from an EMBL/GenBank/DDBJ whole genome shotgun (WGS) entry which is preliminary data.</text>
</comment>
<sequence length="356" mass="37476">MTPAHDPELLALLTLRFTPGLGPRRVEALRRHCGSASAVLAAPVTDLREVPGLDRKSLAAIGTPEPQRRALQEVRSAAAFGATLLGRGLEGYPGALEALDDPPTVLWVRGTLPPLEVVPRAIGVVGTRKASTYALNLAARVSADLARADVVVVSGLARGIDTASHRAAVDAGGVSVGILGSGLDQLYPPENRELAARLVVLSEYPLGTRPAAHNFPMRNRLIAALSAGSLIVEGEPTSGAMITATHALECGRTVFAVPGRATDPLASGPHRLLRDGAVLTESAEDILQELGWAGAPVGVPDLSPEQERVWTLLAEPATLDDLHARCGLRLDELQMTLMMLQLGGHVDDVGGRYLRR</sequence>
<gene>
    <name evidence="4" type="ORF">GCM10008939_32030</name>
</gene>
<feature type="domain" description="Smf/DprA SLOG" evidence="2">
    <location>
        <begin position="90"/>
        <end position="290"/>
    </location>
</feature>
<reference evidence="4" key="2">
    <citation type="submission" date="2020-09" db="EMBL/GenBank/DDBJ databases">
        <authorList>
            <person name="Sun Q."/>
            <person name="Ohkuma M."/>
        </authorList>
    </citation>
    <scope>NUCLEOTIDE SEQUENCE</scope>
    <source>
        <strain evidence="4">JCM 14371</strain>
    </source>
</reference>
<name>A0A917PNA9_9DEIO</name>
<feature type="domain" description="DprA winged helix" evidence="3">
    <location>
        <begin position="299"/>
        <end position="351"/>
    </location>
</feature>
<dbReference type="NCBIfam" id="TIGR00732">
    <property type="entry name" value="dprA"/>
    <property type="match status" value="1"/>
</dbReference>
<comment type="similarity">
    <text evidence="1">Belongs to the DprA/Smf family.</text>
</comment>
<dbReference type="Pfam" id="PF02481">
    <property type="entry name" value="DNA_processg_A"/>
    <property type="match status" value="1"/>
</dbReference>